<feature type="transmembrane region" description="Helical" evidence="2">
    <location>
        <begin position="427"/>
        <end position="457"/>
    </location>
</feature>
<feature type="transmembrane region" description="Helical" evidence="2">
    <location>
        <begin position="816"/>
        <end position="835"/>
    </location>
</feature>
<proteinExistence type="predicted"/>
<sequence length="1002" mass="103715">MAALTFILIISALVSIAVPIIALAGLLTARRAVRDVAGLQGRIARIEWLLRTRYRDVAPETGEASGEAAPEGAASEQAAPKQAAPEEAAPEQEAQEEGPQKADTPEEPASEQPLHEEAAEAEPFDDVTGQDKQAAPPPPPPAPPASPASAPPAAAEPPSRQEASLEERLGTRWAVWIGALALGLGGAFLVRFSIEQGLLGPAARIGLATAFTLALLIGGEILRRRGDALALPGIGPGHVPAALTAAGAASAFATVYAAFALYGFLAPGSAFLLLGAVGLATMLAAALHGQLLAAMGLIGAFAVPILTGGESGQTWPLVPYFFVVTAAAQALAWLRGWRRLAIAATVLAVFWTMLMLDGPPVPARLHLLVQTALAVFVFAYLPYHAMPLSAQRVDTGGRAVFLGILAVFVLATSFLPGGAPALYFPGLMIVLMLLAGAVPALSSVCVMAVAALIVTLLDWPLAGEALGGPIRVLPGPAGNLPWPEALRSFVAFAATATAAAAALGYWRLRRTAGMPGAIIADYALVFAAAPVVVLIAVNWRMTGAINLMTGVAEPAFAVAAALLASAYAALATRHHGRAAHSRDGHTAHDGAAPHDAPAMMLICSLSAVAALGNLALALTFWLDRGMLTVALALTGAGTAFVAHRTGIGMLRYAVGALAVLVGLRLLWDPGIVSGDPGRTIFFNWLLWGYGVPAASFLAAAHWLSRDARDATARLSEALGIVFAVLLVFFQLRHALYGGMPPVGFDALLDAGLAVLTVLCAALILLRIDSGRPDPVTRIGARIFGLIALFISGTGLVFIVNPLIIDAPVAGGRFINALLPAYLLPALVAGTIAVLLRRGARAKAAADTGPEQGARGPGARRLMELQALAMAVLAFLLQAIWSIAAIRMAFQGPRIGLFRATGEAELWAYSAMLLIVGISALAFGLWRNLPWLRLIAAAYLALAAAKVFFVDLSGLGGPIRAASFIALGLVLMGVGLLYQRLLRHPRGVAPPPRDRDADAVDGG</sequence>
<reference evidence="4 6" key="2">
    <citation type="submission" date="2016-08" db="EMBL/GenBank/DDBJ databases">
        <authorList>
            <person name="Varghese N."/>
            <person name="Submissions Spin"/>
        </authorList>
    </citation>
    <scope>NUCLEOTIDE SEQUENCE [LARGE SCALE GENOMIC DNA]</scope>
    <source>
        <strain evidence="4 6">HL-109</strain>
    </source>
</reference>
<dbReference type="InterPro" id="IPR014600">
    <property type="entry name" value="UCP035905_mem"/>
</dbReference>
<dbReference type="Proteomes" id="UP000050497">
    <property type="component" value="Unassembled WGS sequence"/>
</dbReference>
<dbReference type="AlphaFoldDB" id="A0A0P7ZXA7"/>
<feature type="transmembrane region" description="Helical" evidence="2">
    <location>
        <begin position="779"/>
        <end position="804"/>
    </location>
</feature>
<feature type="region of interest" description="Disordered" evidence="1">
    <location>
        <begin position="60"/>
        <end position="165"/>
    </location>
</feature>
<keyword evidence="2" id="KW-0812">Transmembrane</keyword>
<dbReference type="PIRSF" id="PIRSF035905">
    <property type="entry name" value="UCP035905_mp"/>
    <property type="match status" value="1"/>
</dbReference>
<feature type="transmembrane region" description="Helical" evidence="2">
    <location>
        <begin position="340"/>
        <end position="358"/>
    </location>
</feature>
<feature type="compositionally biased region" description="Low complexity" evidence="1">
    <location>
        <begin position="60"/>
        <end position="87"/>
    </location>
</feature>
<feature type="transmembrane region" description="Helical" evidence="2">
    <location>
        <begin position="960"/>
        <end position="977"/>
    </location>
</feature>
<dbReference type="Proteomes" id="UP000182800">
    <property type="component" value="Unassembled WGS sequence"/>
</dbReference>
<organism evidence="3 5">
    <name type="scientific">Saliniramus fredricksonii</name>
    <dbReference type="NCBI Taxonomy" id="1653334"/>
    <lineage>
        <taxon>Bacteria</taxon>
        <taxon>Pseudomonadati</taxon>
        <taxon>Pseudomonadota</taxon>
        <taxon>Alphaproteobacteria</taxon>
        <taxon>Hyphomicrobiales</taxon>
        <taxon>Salinarimonadaceae</taxon>
        <taxon>Saliniramus</taxon>
    </lineage>
</organism>
<feature type="transmembrane region" description="Helical" evidence="2">
    <location>
        <begin position="551"/>
        <end position="572"/>
    </location>
</feature>
<dbReference type="PANTHER" id="PTHR38434:SF1">
    <property type="entry name" value="BLL2549 PROTEIN"/>
    <property type="match status" value="1"/>
</dbReference>
<dbReference type="InterPro" id="IPR019286">
    <property type="entry name" value="DUF2339_TM"/>
</dbReference>
<evidence type="ECO:0000313" key="4">
    <source>
        <dbReference type="EMBL" id="SCC78577.1"/>
    </source>
</evidence>
<feature type="transmembrane region" description="Helical" evidence="2">
    <location>
        <begin position="649"/>
        <end position="667"/>
    </location>
</feature>
<dbReference type="RefSeq" id="WP_074443382.1">
    <property type="nucleotide sequence ID" value="NZ_FMBM01000001.1"/>
</dbReference>
<gene>
    <name evidence="4" type="ORF">GA0071312_0370</name>
    <name evidence="3" type="ORF">HLUCCO17_14790</name>
</gene>
<feature type="transmembrane region" description="Helical" evidence="2">
    <location>
        <begin position="905"/>
        <end position="925"/>
    </location>
</feature>
<feature type="transmembrane region" description="Helical" evidence="2">
    <location>
        <begin position="715"/>
        <end position="735"/>
    </location>
</feature>
<evidence type="ECO:0000313" key="6">
    <source>
        <dbReference type="Proteomes" id="UP000182800"/>
    </source>
</evidence>
<keyword evidence="6" id="KW-1185">Reference proteome</keyword>
<reference evidence="3 5" key="1">
    <citation type="submission" date="2015-09" db="EMBL/GenBank/DDBJ databases">
        <title>Identification and resolution of microdiversity through metagenomic sequencing of parallel consortia.</title>
        <authorList>
            <person name="Nelson W.C."/>
            <person name="Romine M.F."/>
            <person name="Lindemann S.R."/>
        </authorList>
    </citation>
    <scope>NUCLEOTIDE SEQUENCE [LARGE SCALE GENOMIC DNA]</scope>
    <source>
        <strain evidence="3">HL-109</strain>
    </source>
</reference>
<keyword evidence="2" id="KW-0472">Membrane</keyword>
<feature type="transmembrane region" description="Helical" evidence="2">
    <location>
        <begin position="315"/>
        <end position="334"/>
    </location>
</feature>
<comment type="caution">
    <text evidence="3">The sequence shown here is derived from an EMBL/GenBank/DDBJ whole genome shotgun (WGS) entry which is preliminary data.</text>
</comment>
<feature type="transmembrane region" description="Helical" evidence="2">
    <location>
        <begin position="485"/>
        <end position="506"/>
    </location>
</feature>
<feature type="transmembrane region" description="Helical" evidence="2">
    <location>
        <begin position="365"/>
        <end position="383"/>
    </location>
</feature>
<dbReference type="EMBL" id="LJSX01000027">
    <property type="protein sequence ID" value="KPQ09476.1"/>
    <property type="molecule type" value="Genomic_DNA"/>
</dbReference>
<accession>A0A0P7ZXA7</accession>
<feature type="transmembrane region" description="Helical" evidence="2">
    <location>
        <begin position="239"/>
        <end position="264"/>
    </location>
</feature>
<feature type="transmembrane region" description="Helical" evidence="2">
    <location>
        <begin position="747"/>
        <end position="767"/>
    </location>
</feature>
<feature type="transmembrane region" description="Helical" evidence="2">
    <location>
        <begin position="930"/>
        <end position="948"/>
    </location>
</feature>
<feature type="transmembrane region" description="Helical" evidence="2">
    <location>
        <begin position="679"/>
        <end position="703"/>
    </location>
</feature>
<feature type="transmembrane region" description="Helical" evidence="2">
    <location>
        <begin position="864"/>
        <end position="885"/>
    </location>
</feature>
<keyword evidence="2" id="KW-1133">Transmembrane helix</keyword>
<evidence type="ECO:0000313" key="5">
    <source>
        <dbReference type="Proteomes" id="UP000050497"/>
    </source>
</evidence>
<dbReference type="PANTHER" id="PTHR38434">
    <property type="entry name" value="BLL2549 PROTEIN"/>
    <property type="match status" value="1"/>
</dbReference>
<evidence type="ECO:0000256" key="2">
    <source>
        <dbReference type="SAM" id="Phobius"/>
    </source>
</evidence>
<evidence type="ECO:0000313" key="3">
    <source>
        <dbReference type="EMBL" id="KPQ09476.1"/>
    </source>
</evidence>
<feature type="transmembrane region" description="Helical" evidence="2">
    <location>
        <begin position="518"/>
        <end position="539"/>
    </location>
</feature>
<feature type="transmembrane region" description="Helical" evidence="2">
    <location>
        <begin position="198"/>
        <end position="218"/>
    </location>
</feature>
<dbReference type="EMBL" id="FMBM01000001">
    <property type="protein sequence ID" value="SCC78577.1"/>
    <property type="molecule type" value="Genomic_DNA"/>
</dbReference>
<feature type="transmembrane region" description="Helical" evidence="2">
    <location>
        <begin position="6"/>
        <end position="27"/>
    </location>
</feature>
<feature type="transmembrane region" description="Helical" evidence="2">
    <location>
        <begin position="270"/>
        <end position="303"/>
    </location>
</feature>
<evidence type="ECO:0000256" key="1">
    <source>
        <dbReference type="SAM" id="MobiDB-lite"/>
    </source>
</evidence>
<feature type="transmembrane region" description="Helical" evidence="2">
    <location>
        <begin position="625"/>
        <end position="642"/>
    </location>
</feature>
<feature type="compositionally biased region" description="Pro residues" evidence="1">
    <location>
        <begin position="135"/>
        <end position="150"/>
    </location>
</feature>
<feature type="transmembrane region" description="Helical" evidence="2">
    <location>
        <begin position="173"/>
        <end position="192"/>
    </location>
</feature>
<name>A0A0P7ZXA7_9HYPH</name>
<dbReference type="STRING" id="1653334.GA0071312_0370"/>
<protein>
    <submittedName>
        <fullName evidence="3">Putative membrane protein</fullName>
    </submittedName>
    <submittedName>
        <fullName evidence="4">Uncharacterized membrane protein</fullName>
    </submittedName>
</protein>
<feature type="transmembrane region" description="Helical" evidence="2">
    <location>
        <begin position="598"/>
        <end position="619"/>
    </location>
</feature>
<dbReference type="Pfam" id="PF10101">
    <property type="entry name" value="DUF2339"/>
    <property type="match status" value="1"/>
</dbReference>
<dbReference type="OrthoDB" id="5422830at2"/>
<feature type="transmembrane region" description="Helical" evidence="2">
    <location>
        <begin position="395"/>
        <end position="415"/>
    </location>
</feature>